<dbReference type="PANTHER" id="PTHR36805:SF7">
    <property type="entry name" value="AGENET DOMAIN-CONTAINING PROTEIN"/>
    <property type="match status" value="1"/>
</dbReference>
<gene>
    <name evidence="2" type="ORF">CK203_084631</name>
</gene>
<evidence type="ECO:0000256" key="1">
    <source>
        <dbReference type="SAM" id="MobiDB-lite"/>
    </source>
</evidence>
<proteinExistence type="predicted"/>
<evidence type="ECO:0008006" key="4">
    <source>
        <dbReference type="Google" id="ProtNLM"/>
    </source>
</evidence>
<dbReference type="PANTHER" id="PTHR36805">
    <property type="entry name" value="AGENET DOMAIN-CONTAINING PROTEIN"/>
    <property type="match status" value="1"/>
</dbReference>
<feature type="compositionally biased region" description="Acidic residues" evidence="1">
    <location>
        <begin position="430"/>
        <end position="439"/>
    </location>
</feature>
<dbReference type="AlphaFoldDB" id="A0A438DK57"/>
<organism evidence="2 3">
    <name type="scientific">Vitis vinifera</name>
    <name type="common">Grape</name>
    <dbReference type="NCBI Taxonomy" id="29760"/>
    <lineage>
        <taxon>Eukaryota</taxon>
        <taxon>Viridiplantae</taxon>
        <taxon>Streptophyta</taxon>
        <taxon>Embryophyta</taxon>
        <taxon>Tracheophyta</taxon>
        <taxon>Spermatophyta</taxon>
        <taxon>Magnoliopsida</taxon>
        <taxon>eudicotyledons</taxon>
        <taxon>Gunneridae</taxon>
        <taxon>Pentapetalae</taxon>
        <taxon>rosids</taxon>
        <taxon>Vitales</taxon>
        <taxon>Vitaceae</taxon>
        <taxon>Viteae</taxon>
        <taxon>Vitis</taxon>
    </lineage>
</organism>
<comment type="caution">
    <text evidence="2">The sequence shown here is derived from an EMBL/GenBank/DDBJ whole genome shotgun (WGS) entry which is preliminary data.</text>
</comment>
<protein>
    <recommendedName>
        <fullName evidence="4">Agenet domain-containing protein</fullName>
    </recommendedName>
</protein>
<sequence length="439" mass="48755">MGQDQKKDFTENKLKEDRDQSLESTVEGDKCIEIKEISLRKGHIGHVLEYIDFPDEKLNWTKLYQKPPISKSKLKEKRRQLMLRPCFPPIYHVSQKPDINTITEVIVLVNDVWKVGDEVDWWTDGCYWSGRVTQLLGYDKVKLFGLAKLDWVPLRSINDMMIVFFRGLGSVIRGKVLWCGQHPKVWVPMESPKGLAMEDMLCAYTIRIVLFPSLECLKAMPRKTHLSGLGSNKTADGLDGIEEAGGDRAGGDEAIADVGCRAYERKAQSLSKIGPKDAIMGCKSKGPSGLGLNPEENISVETGASLRKEEDPSAAGKGKIAPGLLEVQSSSSAKKKVLFGSRKLWSTFFPPSSERRQGIRCCSEPISPGKNQANSEEDPKVEASGADFQVKRGFSASPLSSRRFPRFRKQSLGEGASSSRNEADLNNFSFDEDMEGFLG</sequence>
<dbReference type="EMBL" id="QGNW01001591">
    <property type="protein sequence ID" value="RVW35860.1"/>
    <property type="molecule type" value="Genomic_DNA"/>
</dbReference>
<evidence type="ECO:0000313" key="3">
    <source>
        <dbReference type="Proteomes" id="UP000288805"/>
    </source>
</evidence>
<name>A0A438DK57_VITVI</name>
<feature type="region of interest" description="Disordered" evidence="1">
    <location>
        <begin position="1"/>
        <end position="21"/>
    </location>
</feature>
<evidence type="ECO:0000313" key="2">
    <source>
        <dbReference type="EMBL" id="RVW35860.1"/>
    </source>
</evidence>
<reference evidence="2 3" key="1">
    <citation type="journal article" date="2018" name="PLoS Genet.">
        <title>Population sequencing reveals clonal diversity and ancestral inbreeding in the grapevine cultivar Chardonnay.</title>
        <authorList>
            <person name="Roach M.J."/>
            <person name="Johnson D.L."/>
            <person name="Bohlmann J."/>
            <person name="van Vuuren H.J."/>
            <person name="Jones S.J."/>
            <person name="Pretorius I.S."/>
            <person name="Schmidt S.A."/>
            <person name="Borneman A.R."/>
        </authorList>
    </citation>
    <scope>NUCLEOTIDE SEQUENCE [LARGE SCALE GENOMIC DNA]</scope>
    <source>
        <strain evidence="3">cv. Chardonnay</strain>
        <tissue evidence="2">Leaf</tissue>
    </source>
</reference>
<dbReference type="Proteomes" id="UP000288805">
    <property type="component" value="Unassembled WGS sequence"/>
</dbReference>
<feature type="region of interest" description="Disordered" evidence="1">
    <location>
        <begin position="352"/>
        <end position="439"/>
    </location>
</feature>
<feature type="compositionally biased region" description="Polar residues" evidence="1">
    <location>
        <begin position="416"/>
        <end position="429"/>
    </location>
</feature>
<accession>A0A438DK57</accession>